<dbReference type="Pfam" id="PF01807">
    <property type="entry name" value="Zn_ribbon_DnaG"/>
    <property type="match status" value="1"/>
</dbReference>
<dbReference type="InterPro" id="IPR013264">
    <property type="entry name" value="DNAG_N"/>
</dbReference>
<keyword evidence="7 12" id="KW-0863">Zinc-finger</keyword>
<keyword evidence="1 12" id="KW-0240">DNA-directed RNA polymerase</keyword>
<evidence type="ECO:0000256" key="3">
    <source>
        <dbReference type="ARBA" id="ARBA00022679"/>
    </source>
</evidence>
<dbReference type="GO" id="GO:0003899">
    <property type="term" value="F:DNA-directed RNA polymerase activity"/>
    <property type="evidence" value="ECO:0007669"/>
    <property type="project" value="UniProtKB-UniRule"/>
</dbReference>
<dbReference type="HOGENOM" id="CLU_013501_5_4_6"/>
<comment type="catalytic activity">
    <reaction evidence="12">
        <text>ssDNA + n NTP = ssDNA/pppN(pN)n-1 hybrid + (n-1) diphosphate.</text>
        <dbReference type="EC" id="2.7.7.101"/>
    </reaction>
</comment>
<dbReference type="InterPro" id="IPR006295">
    <property type="entry name" value="DNA_primase_DnaG"/>
</dbReference>
<evidence type="ECO:0000313" key="15">
    <source>
        <dbReference type="EMBL" id="CAL17510.1"/>
    </source>
</evidence>
<dbReference type="GO" id="GO:0003677">
    <property type="term" value="F:DNA binding"/>
    <property type="evidence" value="ECO:0007669"/>
    <property type="project" value="UniProtKB-KW"/>
</dbReference>
<dbReference type="InterPro" id="IPR002694">
    <property type="entry name" value="Znf_CHC2"/>
</dbReference>
<dbReference type="AlphaFoldDB" id="Q0VMT8"/>
<dbReference type="GO" id="GO:0006269">
    <property type="term" value="P:DNA replication, synthesis of primer"/>
    <property type="evidence" value="ECO:0007669"/>
    <property type="project" value="UniProtKB-UniRule"/>
</dbReference>
<dbReference type="FunFam" id="3.90.980.10:FF:000001">
    <property type="entry name" value="DNA primase"/>
    <property type="match status" value="1"/>
</dbReference>
<protein>
    <recommendedName>
        <fullName evidence="12">DNA primase</fullName>
        <ecNumber evidence="12">2.7.7.101</ecNumber>
    </recommendedName>
</protein>
<evidence type="ECO:0000256" key="4">
    <source>
        <dbReference type="ARBA" id="ARBA00022695"/>
    </source>
</evidence>
<keyword evidence="11 12" id="KW-0804">Transcription</keyword>
<feature type="region of interest" description="Disordered" evidence="13">
    <location>
        <begin position="431"/>
        <end position="514"/>
    </location>
</feature>
<dbReference type="InterPro" id="IPR006171">
    <property type="entry name" value="TOPRIM_dom"/>
</dbReference>
<dbReference type="STRING" id="393595.ABO_2062"/>
<dbReference type="KEGG" id="abo:ABO_2062"/>
<keyword evidence="8 12" id="KW-0862">Zinc</keyword>
<keyword evidence="16" id="KW-1185">Reference proteome</keyword>
<dbReference type="Gene3D" id="3.90.980.10">
    <property type="entry name" value="DNA primase, catalytic core, N-terminal domain"/>
    <property type="match status" value="1"/>
</dbReference>
<dbReference type="HAMAP" id="MF_00974">
    <property type="entry name" value="DNA_primase_DnaG"/>
    <property type="match status" value="1"/>
</dbReference>
<evidence type="ECO:0000256" key="10">
    <source>
        <dbReference type="ARBA" id="ARBA00023125"/>
    </source>
</evidence>
<keyword evidence="6 12" id="KW-0479">Metal-binding</keyword>
<proteinExistence type="inferred from homology"/>
<dbReference type="SUPFAM" id="SSF56731">
    <property type="entry name" value="DNA primase core"/>
    <property type="match status" value="1"/>
</dbReference>
<keyword evidence="3 12" id="KW-0808">Transferase</keyword>
<comment type="function">
    <text evidence="12">RNA polymerase that catalyzes the synthesis of short RNA molecules used as primers for DNA polymerase during DNA replication.</text>
</comment>
<dbReference type="FunFam" id="3.40.1360.10:FF:000002">
    <property type="entry name" value="DNA primase"/>
    <property type="match status" value="1"/>
</dbReference>
<dbReference type="EMBL" id="AM286690">
    <property type="protein sequence ID" value="CAL17510.1"/>
    <property type="molecule type" value="Genomic_DNA"/>
</dbReference>
<gene>
    <name evidence="12 15" type="primary">dnaG</name>
    <name evidence="15" type="ordered locus">ABO_2062</name>
</gene>
<organism evidence="15 16">
    <name type="scientific">Alcanivorax borkumensis (strain ATCC 700651 / DSM 11573 / NCIMB 13689 / SK2)</name>
    <dbReference type="NCBI Taxonomy" id="393595"/>
    <lineage>
        <taxon>Bacteria</taxon>
        <taxon>Pseudomonadati</taxon>
        <taxon>Pseudomonadota</taxon>
        <taxon>Gammaproteobacteria</taxon>
        <taxon>Oceanospirillales</taxon>
        <taxon>Alcanivoracaceae</taxon>
        <taxon>Alcanivorax</taxon>
    </lineage>
</organism>
<dbReference type="Pfam" id="PF08275">
    <property type="entry name" value="DNAG_N"/>
    <property type="match status" value="1"/>
</dbReference>
<dbReference type="SUPFAM" id="SSF117023">
    <property type="entry name" value="DNA primase DnaG, C-terminal domain"/>
    <property type="match status" value="1"/>
</dbReference>
<evidence type="ECO:0000259" key="14">
    <source>
        <dbReference type="PROSITE" id="PS50880"/>
    </source>
</evidence>
<dbReference type="FunFam" id="3.90.580.10:FF:000001">
    <property type="entry name" value="DNA primase"/>
    <property type="match status" value="1"/>
</dbReference>
<evidence type="ECO:0000256" key="13">
    <source>
        <dbReference type="SAM" id="MobiDB-lite"/>
    </source>
</evidence>
<feature type="zinc finger region" description="CHC2-type" evidence="12">
    <location>
        <begin position="39"/>
        <end position="63"/>
    </location>
</feature>
<dbReference type="Gene3D" id="1.20.50.20">
    <property type="entry name" value="DnaG, RNA polymerase domain, helical bundle"/>
    <property type="match status" value="1"/>
</dbReference>
<comment type="cofactor">
    <cofactor evidence="12">
        <name>Zn(2+)</name>
        <dbReference type="ChEBI" id="CHEBI:29105"/>
    </cofactor>
    <text evidence="12">Binds 1 zinc ion per monomer.</text>
</comment>
<dbReference type="InterPro" id="IPR050219">
    <property type="entry name" value="DnaG_primase"/>
</dbReference>
<evidence type="ECO:0000256" key="7">
    <source>
        <dbReference type="ARBA" id="ARBA00022771"/>
    </source>
</evidence>
<keyword evidence="4 12" id="KW-0548">Nucleotidyltransferase</keyword>
<evidence type="ECO:0000256" key="1">
    <source>
        <dbReference type="ARBA" id="ARBA00022478"/>
    </source>
</evidence>
<dbReference type="RefSeq" id="WP_011589340.1">
    <property type="nucleotide sequence ID" value="NC_008260.1"/>
</dbReference>
<sequence length="652" mass="72666">MARIPENFVQDLLARTDLVELIDARVPLKKTGRNYSACCPFHQEKTPSFTVAPDKQFYYCFGCGASGNAAGFLMEYEHLNFPEAVKQLADRAGMEVPESRPETTADRQKKDRLQSLYDLLSRAEKFYVQQLRQAPERQKAVNYLKNRGLSGEIAKQFAIGFAPPGYDNLINGLSLTETSLEQAVTGGLLVRREDNNRTYDKFRDRIIFPIRDSRGRTIGFGGRVLGDGKPKYLNSPETPVFHKGQELYGLWEWRQSRDRSDRLYVVEGYMDVIALTQHGVPNVVATLGTATTEDHARKLFRQVNEVILCFDGDKAGVRAAWRALESLLPALDDGKQVRFLFLPDGEDPDTLVRQQGPEALRALTDKADALSTYLFRHLSEGLDLETVDGRVRLARLALPYLDKPAGPVYRALLTEELSRLTRLDKESLIQLKPAPAAPRPTPSTSSPAGNAYDYGHGYEDFGSPPPPTEDDPGIPYPEDFAFADGGNNGSSNNFTADNRNRIRPNPRQNGGRKGPLTLAERLVLVLLDYPSLVEQHPLPDNIEQLPLPHIDLLTQVAGLCRQNHSAAALLGALMALEQGETLSRLLKASLKPPMEEEMATRLWLDALSQLEVTRLEAALTEVEQAGMPDPAHWQALHKALAEARQHARKPFD</sequence>
<comment type="domain">
    <text evidence="12">Contains an N-terminal zinc-binding domain, a central core domain that contains the primase activity, and a C-terminal DnaB-binding domain.</text>
</comment>
<comment type="similarity">
    <text evidence="12">Belongs to the DnaG primase family.</text>
</comment>
<evidence type="ECO:0000256" key="2">
    <source>
        <dbReference type="ARBA" id="ARBA00022515"/>
    </source>
</evidence>
<dbReference type="InterPro" id="IPR016136">
    <property type="entry name" value="DNA_helicase_N/primase_C"/>
</dbReference>
<keyword evidence="10 12" id="KW-0238">DNA-binding</keyword>
<evidence type="ECO:0000256" key="12">
    <source>
        <dbReference type="HAMAP-Rule" id="MF_00974"/>
    </source>
</evidence>
<dbReference type="Pfam" id="PF10410">
    <property type="entry name" value="DnaB_bind"/>
    <property type="match status" value="1"/>
</dbReference>
<keyword evidence="9" id="KW-0460">Magnesium</keyword>
<dbReference type="SMART" id="SM00493">
    <property type="entry name" value="TOPRIM"/>
    <property type="match status" value="1"/>
</dbReference>
<dbReference type="GO" id="GO:1990077">
    <property type="term" value="C:primosome complex"/>
    <property type="evidence" value="ECO:0007669"/>
    <property type="project" value="UniProtKB-KW"/>
</dbReference>
<dbReference type="SUPFAM" id="SSF57783">
    <property type="entry name" value="Zinc beta-ribbon"/>
    <property type="match status" value="1"/>
</dbReference>
<dbReference type="InterPro" id="IPR034151">
    <property type="entry name" value="TOPRIM_DnaG_bac"/>
</dbReference>
<dbReference type="GO" id="GO:0008270">
    <property type="term" value="F:zinc ion binding"/>
    <property type="evidence" value="ECO:0007669"/>
    <property type="project" value="UniProtKB-UniRule"/>
</dbReference>
<evidence type="ECO:0000256" key="8">
    <source>
        <dbReference type="ARBA" id="ARBA00022833"/>
    </source>
</evidence>
<dbReference type="OrthoDB" id="9803773at2"/>
<keyword evidence="2 12" id="KW-0639">Primosome</keyword>
<dbReference type="GO" id="GO:0000428">
    <property type="term" value="C:DNA-directed RNA polymerase complex"/>
    <property type="evidence" value="ECO:0007669"/>
    <property type="project" value="UniProtKB-KW"/>
</dbReference>
<dbReference type="eggNOG" id="COG0358">
    <property type="taxonomic scope" value="Bacteria"/>
</dbReference>
<dbReference type="CDD" id="cd03364">
    <property type="entry name" value="TOPRIM_DnaG_primases"/>
    <property type="match status" value="1"/>
</dbReference>
<dbReference type="NCBIfam" id="TIGR01391">
    <property type="entry name" value="dnaG"/>
    <property type="match status" value="1"/>
</dbReference>
<evidence type="ECO:0000256" key="11">
    <source>
        <dbReference type="ARBA" id="ARBA00023163"/>
    </source>
</evidence>
<dbReference type="Gene3D" id="1.10.860.10">
    <property type="entry name" value="DNAb Helicase, Chain A"/>
    <property type="match status" value="1"/>
</dbReference>
<dbReference type="GO" id="GO:0005737">
    <property type="term" value="C:cytoplasm"/>
    <property type="evidence" value="ECO:0007669"/>
    <property type="project" value="TreeGrafter"/>
</dbReference>
<dbReference type="Proteomes" id="UP000008871">
    <property type="component" value="Chromosome"/>
</dbReference>
<dbReference type="EC" id="2.7.7.101" evidence="12"/>
<dbReference type="PANTHER" id="PTHR30313:SF2">
    <property type="entry name" value="DNA PRIMASE"/>
    <property type="match status" value="1"/>
</dbReference>
<dbReference type="InterPro" id="IPR030846">
    <property type="entry name" value="DnaG_bac"/>
</dbReference>
<dbReference type="Gene3D" id="3.90.580.10">
    <property type="entry name" value="Zinc finger, CHC2-type domain"/>
    <property type="match status" value="1"/>
</dbReference>
<name>Q0VMT8_ALCBS</name>
<dbReference type="InterPro" id="IPR019475">
    <property type="entry name" value="DNA_primase_DnaB-bd"/>
</dbReference>
<keyword evidence="5 12" id="KW-0235">DNA replication</keyword>
<accession>Q0VMT8</accession>
<dbReference type="InterPro" id="IPR037068">
    <property type="entry name" value="DNA_primase_core_N_sf"/>
</dbReference>
<dbReference type="Gene3D" id="3.40.1360.10">
    <property type="match status" value="1"/>
</dbReference>
<evidence type="ECO:0000256" key="6">
    <source>
        <dbReference type="ARBA" id="ARBA00022723"/>
    </source>
</evidence>
<evidence type="ECO:0000313" key="16">
    <source>
        <dbReference type="Proteomes" id="UP000008871"/>
    </source>
</evidence>
<dbReference type="PANTHER" id="PTHR30313">
    <property type="entry name" value="DNA PRIMASE"/>
    <property type="match status" value="1"/>
</dbReference>
<dbReference type="InterPro" id="IPR036977">
    <property type="entry name" value="DNA_primase_Znf_CHC2"/>
</dbReference>
<dbReference type="PROSITE" id="PS50880">
    <property type="entry name" value="TOPRIM"/>
    <property type="match status" value="1"/>
</dbReference>
<feature type="domain" description="Toprim" evidence="14">
    <location>
        <begin position="261"/>
        <end position="343"/>
    </location>
</feature>
<dbReference type="SMART" id="SM00400">
    <property type="entry name" value="ZnF_CHCC"/>
    <property type="match status" value="1"/>
</dbReference>
<comment type="subunit">
    <text evidence="12">Monomer. Interacts with DnaB.</text>
</comment>
<evidence type="ECO:0000256" key="5">
    <source>
        <dbReference type="ARBA" id="ARBA00022705"/>
    </source>
</evidence>
<dbReference type="Pfam" id="PF13662">
    <property type="entry name" value="Toprim_4"/>
    <property type="match status" value="1"/>
</dbReference>
<reference evidence="15 16" key="1">
    <citation type="journal article" date="2006" name="Nat. Biotechnol.">
        <title>Genome sequence of the ubiquitous hydrocarbon-degrading marine bacterium Alcanivorax borkumensis.</title>
        <authorList>
            <person name="Schneiker S."/>
            <person name="Martins dos Santos V.A.P."/>
            <person name="Bartels D."/>
            <person name="Bekel T."/>
            <person name="Brecht M."/>
            <person name="Buhrmester J."/>
            <person name="Chernikova T.N."/>
            <person name="Denaro R."/>
            <person name="Ferrer M."/>
            <person name="Gertler C."/>
            <person name="Goesmann A."/>
            <person name="Golyshina O.V."/>
            <person name="Kaminski F."/>
            <person name="Khachane A.N."/>
            <person name="Lang S."/>
            <person name="Linke B."/>
            <person name="McHardy A.C."/>
            <person name="Meyer F."/>
            <person name="Nechitaylo T."/>
            <person name="Puehler A."/>
            <person name="Regenhardt D."/>
            <person name="Rupp O."/>
            <person name="Sabirova J.S."/>
            <person name="Selbitschka W."/>
            <person name="Yakimov M.M."/>
            <person name="Timmis K.N."/>
            <person name="Vorhoelter F.-J."/>
            <person name="Weidner S."/>
            <person name="Kaiser O."/>
            <person name="Golyshin P.N."/>
        </authorList>
    </citation>
    <scope>NUCLEOTIDE SEQUENCE [LARGE SCALE GENOMIC DNA]</scope>
    <source>
        <strain evidence="16">ATCC 700651 / DSM 11573 / NCIMB 13689 / SK2</strain>
    </source>
</reference>
<evidence type="ECO:0000256" key="9">
    <source>
        <dbReference type="ARBA" id="ARBA00022842"/>
    </source>
</evidence>